<dbReference type="AlphaFoldDB" id="A0A430A1C0"/>
<dbReference type="EMBL" id="NGJS01000002">
    <property type="protein sequence ID" value="RSU00164.1"/>
    <property type="molecule type" value="Genomic_DNA"/>
</dbReference>
<name>A0A430A1C0_9ENTE</name>
<dbReference type="PROSITE" id="PS50995">
    <property type="entry name" value="HTH_MARR_2"/>
    <property type="match status" value="1"/>
</dbReference>
<dbReference type="InterPro" id="IPR000835">
    <property type="entry name" value="HTH_MarR-typ"/>
</dbReference>
<accession>A0A430A1C0</accession>
<keyword evidence="6" id="KW-1185">Reference proteome</keyword>
<dbReference type="PANTHER" id="PTHR35790:SF4">
    <property type="entry name" value="HTH-TYPE TRANSCRIPTIONAL REGULATOR PCHR"/>
    <property type="match status" value="1"/>
</dbReference>
<dbReference type="InterPro" id="IPR036390">
    <property type="entry name" value="WH_DNA-bd_sf"/>
</dbReference>
<keyword evidence="1" id="KW-0805">Transcription regulation</keyword>
<dbReference type="SUPFAM" id="SSF46785">
    <property type="entry name" value="Winged helix' DNA-binding domain"/>
    <property type="match status" value="1"/>
</dbReference>
<dbReference type="Pfam" id="PF01047">
    <property type="entry name" value="MarR"/>
    <property type="match status" value="1"/>
</dbReference>
<dbReference type="RefSeq" id="WP_125983116.1">
    <property type="nucleotide sequence ID" value="NZ_NGJS01000002.1"/>
</dbReference>
<dbReference type="OrthoDB" id="5358347at2"/>
<dbReference type="GO" id="GO:0003677">
    <property type="term" value="F:DNA binding"/>
    <property type="evidence" value="ECO:0007669"/>
    <property type="project" value="UniProtKB-KW"/>
</dbReference>
<evidence type="ECO:0000256" key="3">
    <source>
        <dbReference type="ARBA" id="ARBA00023163"/>
    </source>
</evidence>
<evidence type="ECO:0000256" key="1">
    <source>
        <dbReference type="ARBA" id="ARBA00023015"/>
    </source>
</evidence>
<dbReference type="GO" id="GO:0003700">
    <property type="term" value="F:DNA-binding transcription factor activity"/>
    <property type="evidence" value="ECO:0007669"/>
    <property type="project" value="InterPro"/>
</dbReference>
<keyword evidence="3" id="KW-0804">Transcription</keyword>
<evidence type="ECO:0000259" key="4">
    <source>
        <dbReference type="PROSITE" id="PS50995"/>
    </source>
</evidence>
<evidence type="ECO:0000256" key="2">
    <source>
        <dbReference type="ARBA" id="ARBA00023125"/>
    </source>
</evidence>
<dbReference type="InterPro" id="IPR036388">
    <property type="entry name" value="WH-like_DNA-bd_sf"/>
</dbReference>
<comment type="caution">
    <text evidence="5">The sequence shown here is derived from an EMBL/GenBank/DDBJ whole genome shotgun (WGS) entry which is preliminary data.</text>
</comment>
<dbReference type="PANTHER" id="PTHR35790">
    <property type="entry name" value="HTH-TYPE TRANSCRIPTIONAL REGULATOR PCHR"/>
    <property type="match status" value="1"/>
</dbReference>
<evidence type="ECO:0000313" key="5">
    <source>
        <dbReference type="EMBL" id="RSU00164.1"/>
    </source>
</evidence>
<feature type="domain" description="HTH marR-type" evidence="4">
    <location>
        <begin position="4"/>
        <end position="141"/>
    </location>
</feature>
<reference evidence="5 6" key="1">
    <citation type="submission" date="2017-05" db="EMBL/GenBank/DDBJ databases">
        <title>Vagococcus spp. assemblies.</title>
        <authorList>
            <person name="Gulvik C.A."/>
        </authorList>
    </citation>
    <scope>NUCLEOTIDE SEQUENCE [LARGE SCALE GENOMIC DNA]</scope>
    <source>
        <strain evidence="5 6">SS1995</strain>
    </source>
</reference>
<gene>
    <name evidence="5" type="ORF">CBF37_02380</name>
</gene>
<dbReference type="InterPro" id="IPR052067">
    <property type="entry name" value="Metal_resp_HTH_trans_reg"/>
</dbReference>
<protein>
    <submittedName>
        <fullName evidence="5">MarR family transcriptional regulator</fullName>
    </submittedName>
</protein>
<dbReference type="Gene3D" id="1.10.10.10">
    <property type="entry name" value="Winged helix-like DNA-binding domain superfamily/Winged helix DNA-binding domain"/>
    <property type="match status" value="1"/>
</dbReference>
<dbReference type="InterPro" id="IPR023187">
    <property type="entry name" value="Tscrpt_reg_MarR-type_CS"/>
</dbReference>
<keyword evidence="2" id="KW-0238">DNA-binding</keyword>
<proteinExistence type="predicted"/>
<sequence length="153" mass="18167">MDKRQELMTGLMDLLNEINYRNKPEMEAELSGMTLNEVELIELIAKEPSANVTRLAEATHMTRGAISKLTKKMIKRELIEMYQIPENRKETFFKLTKEGQLVFDKHQLLHQQWLERDAEVFNQLSDADYHVFFEFINRYQKKIAEDNVDKETK</sequence>
<dbReference type="SMART" id="SM00347">
    <property type="entry name" value="HTH_MARR"/>
    <property type="match status" value="1"/>
</dbReference>
<dbReference type="Proteomes" id="UP000287857">
    <property type="component" value="Unassembled WGS sequence"/>
</dbReference>
<dbReference type="PROSITE" id="PS01117">
    <property type="entry name" value="HTH_MARR_1"/>
    <property type="match status" value="1"/>
</dbReference>
<evidence type="ECO:0000313" key="6">
    <source>
        <dbReference type="Proteomes" id="UP000287857"/>
    </source>
</evidence>
<organism evidence="5 6">
    <name type="scientific">Vagococcus vulneris</name>
    <dbReference type="NCBI Taxonomy" id="1977869"/>
    <lineage>
        <taxon>Bacteria</taxon>
        <taxon>Bacillati</taxon>
        <taxon>Bacillota</taxon>
        <taxon>Bacilli</taxon>
        <taxon>Lactobacillales</taxon>
        <taxon>Enterococcaceae</taxon>
        <taxon>Vagococcus</taxon>
    </lineage>
</organism>